<dbReference type="GO" id="GO:0047372">
    <property type="term" value="F:monoacylglycerol lipase activity"/>
    <property type="evidence" value="ECO:0007669"/>
    <property type="project" value="TreeGrafter"/>
</dbReference>
<dbReference type="PANTHER" id="PTHR43798">
    <property type="entry name" value="MONOACYLGLYCEROL LIPASE"/>
    <property type="match status" value="1"/>
</dbReference>
<dbReference type="Proteomes" id="UP000199004">
    <property type="component" value="Unassembled WGS sequence"/>
</dbReference>
<dbReference type="OrthoDB" id="27092at2"/>
<protein>
    <submittedName>
        <fullName evidence="2">Pimeloyl-ACP methyl ester carboxylesterase</fullName>
    </submittedName>
</protein>
<evidence type="ECO:0000259" key="1">
    <source>
        <dbReference type="Pfam" id="PF00561"/>
    </source>
</evidence>
<accession>A0A1G9WB69</accession>
<dbReference type="InterPro" id="IPR050266">
    <property type="entry name" value="AB_hydrolase_sf"/>
</dbReference>
<dbReference type="STRING" id="1005944.SAMN05192576_0996"/>
<dbReference type="Gene3D" id="3.40.50.1820">
    <property type="entry name" value="alpha/beta hydrolase"/>
    <property type="match status" value="1"/>
</dbReference>
<dbReference type="GO" id="GO:0016020">
    <property type="term" value="C:membrane"/>
    <property type="evidence" value="ECO:0007669"/>
    <property type="project" value="TreeGrafter"/>
</dbReference>
<reference evidence="2 3" key="1">
    <citation type="submission" date="2016-10" db="EMBL/GenBank/DDBJ databases">
        <authorList>
            <person name="de Groot N.N."/>
        </authorList>
    </citation>
    <scope>NUCLEOTIDE SEQUENCE [LARGE SCALE GENOMIC DNA]</scope>
    <source>
        <strain evidence="2 3">CGMCC 1.11147</strain>
    </source>
</reference>
<name>A0A1G9WB69_9ACTN</name>
<dbReference type="GO" id="GO:0046464">
    <property type="term" value="P:acylglycerol catabolic process"/>
    <property type="evidence" value="ECO:0007669"/>
    <property type="project" value="TreeGrafter"/>
</dbReference>
<proteinExistence type="predicted"/>
<keyword evidence="3" id="KW-1185">Reference proteome</keyword>
<dbReference type="InterPro" id="IPR029058">
    <property type="entry name" value="AB_hydrolase_fold"/>
</dbReference>
<dbReference type="InterPro" id="IPR000073">
    <property type="entry name" value="AB_hydrolase_1"/>
</dbReference>
<dbReference type="SUPFAM" id="SSF53474">
    <property type="entry name" value="alpha/beta-Hydrolases"/>
    <property type="match status" value="1"/>
</dbReference>
<evidence type="ECO:0000313" key="3">
    <source>
        <dbReference type="Proteomes" id="UP000199004"/>
    </source>
</evidence>
<gene>
    <name evidence="2" type="ORF">SAMN05192576_0996</name>
</gene>
<evidence type="ECO:0000313" key="2">
    <source>
        <dbReference type="EMBL" id="SDM81456.1"/>
    </source>
</evidence>
<dbReference type="AlphaFoldDB" id="A0A1G9WB69"/>
<feature type="domain" description="AB hydrolase-1" evidence="1">
    <location>
        <begin position="25"/>
        <end position="266"/>
    </location>
</feature>
<organism evidence="2 3">
    <name type="scientific">Nocardioides szechwanensis</name>
    <dbReference type="NCBI Taxonomy" id="1005944"/>
    <lineage>
        <taxon>Bacteria</taxon>
        <taxon>Bacillati</taxon>
        <taxon>Actinomycetota</taxon>
        <taxon>Actinomycetes</taxon>
        <taxon>Propionibacteriales</taxon>
        <taxon>Nocardioidaceae</taxon>
        <taxon>Nocardioides</taxon>
    </lineage>
</organism>
<dbReference type="PANTHER" id="PTHR43798:SF5">
    <property type="entry name" value="MONOACYLGLYCEROL LIPASE ABHD6"/>
    <property type="match status" value="1"/>
</dbReference>
<sequence>MTLPAVQLLPWRGRQLTVRRAGVGPSIVLIHGMAGSLTTWDPVFADLARTHDVIALDLPGHGTSSGLRDYSLGSLAASVRDLLDALEVETATIVGHSLGGGIAMQFMYQFPERCERLVLVSSGGLGREVTPMLRALTVPGAGLVLAGGARIRHQRHVAAAARLAGPVAGRVWNDLPYMLRQMATLDDPERRRSFLATINAVIEIGGQGINAVEKLHLAAGLPTLIVWGEDDRMIPSGHGHVAADLIPGSRLELVPGAGHYPHEDDPERFARVVADFMATTRPRT</sequence>
<dbReference type="EMBL" id="FNIC01000001">
    <property type="protein sequence ID" value="SDM81456.1"/>
    <property type="molecule type" value="Genomic_DNA"/>
</dbReference>
<dbReference type="Pfam" id="PF00561">
    <property type="entry name" value="Abhydrolase_1"/>
    <property type="match status" value="1"/>
</dbReference>
<dbReference type="PRINTS" id="PR00111">
    <property type="entry name" value="ABHYDROLASE"/>
</dbReference>